<evidence type="ECO:0000256" key="6">
    <source>
        <dbReference type="ARBA" id="ARBA00022787"/>
    </source>
</evidence>
<keyword evidence="6" id="KW-1000">Mitochondrion outer membrane</keyword>
<dbReference type="GO" id="GO:0005741">
    <property type="term" value="C:mitochondrial outer membrane"/>
    <property type="evidence" value="ECO:0007669"/>
    <property type="project" value="UniProtKB-SubCell"/>
</dbReference>
<reference evidence="10" key="2">
    <citation type="submission" date="2020-05" db="UniProtKB">
        <authorList>
            <consortium name="EnsemblMetazoa"/>
        </authorList>
    </citation>
    <scope>IDENTIFICATION</scope>
    <source>
        <strain evidence="10">IAEA</strain>
    </source>
</reference>
<evidence type="ECO:0000313" key="11">
    <source>
        <dbReference type="Proteomes" id="UP000092460"/>
    </source>
</evidence>
<sequence length="459" mass="51784">MLECANVKKSVFFFFFFLFYFRQSVQVTLTLSIRFDKVLMICYNIPNAIRVIPRELLPSTAARIRSYCGKWTVSTIREVSLELKTGPIVGQRNCLYGRAAPYADEGNVAFNLIFYDLNNLLINAIAVVGGRAIGKTKISNNITMKSEWCPPKLFSEFPPFFQLYPCAKDSNPGSIQQFHYLAGRLKPQFIDGLMMDYSHRLSPNKILTTNWVLSHNQPAGFRFGGIYAYGMCDNVLETPVIHADINPSTMSTNVGILYFPVPWLRFEGDVRRAADELPLHATGSVEYRGDLSTITLNLYNVSTEFGRATVSFLRSVSHHIALGGELLLEWADPTSVMADTAFAARYMESDFSMAATASRQGVDVSFWQRLHPKIQMSTTWAWQRKTQKSVGTVCYKWDFDNAYVKGMFDSNLSVGFMYASALSHLPVSAAMSLLINLHTNRFMFGLKFMLDPSGLQKEN</sequence>
<dbReference type="AlphaFoldDB" id="A0A1B0ATX4"/>
<dbReference type="Proteomes" id="UP000092460">
    <property type="component" value="Unassembled WGS sequence"/>
</dbReference>
<dbReference type="PANTHER" id="PTHR10802">
    <property type="entry name" value="MITOCHONDRIAL IMPORT RECEPTOR SUBUNIT TOM40"/>
    <property type="match status" value="1"/>
</dbReference>
<dbReference type="EMBL" id="JXJN01003460">
    <property type="status" value="NOT_ANNOTATED_CDS"/>
    <property type="molecule type" value="Genomic_DNA"/>
</dbReference>
<keyword evidence="9" id="KW-0472">Membrane</keyword>
<comment type="similarity">
    <text evidence="2">Belongs to the Tom40 family.</text>
</comment>
<keyword evidence="11" id="KW-1185">Reference proteome</keyword>
<keyword evidence="8" id="KW-0496">Mitochondrion</keyword>
<name>A0A1B0ATX4_9MUSC</name>
<dbReference type="InterPro" id="IPR027246">
    <property type="entry name" value="Porin_Euk/Tom40"/>
</dbReference>
<dbReference type="GO" id="GO:0030150">
    <property type="term" value="P:protein import into mitochondrial matrix"/>
    <property type="evidence" value="ECO:0007669"/>
    <property type="project" value="InterPro"/>
</dbReference>
<proteinExistence type="inferred from homology"/>
<evidence type="ECO:0000256" key="8">
    <source>
        <dbReference type="ARBA" id="ARBA00023128"/>
    </source>
</evidence>
<dbReference type="STRING" id="67801.A0A1B0ATX4"/>
<evidence type="ECO:0000313" key="10">
    <source>
        <dbReference type="EnsemblMetazoa" id="GPPI008443-PA"/>
    </source>
</evidence>
<evidence type="ECO:0000256" key="5">
    <source>
        <dbReference type="ARBA" id="ARBA00022692"/>
    </source>
</evidence>
<protein>
    <submittedName>
        <fullName evidence="10">Uncharacterized protein</fullName>
    </submittedName>
</protein>
<organism evidence="10 11">
    <name type="scientific">Glossina palpalis gambiensis</name>
    <dbReference type="NCBI Taxonomy" id="67801"/>
    <lineage>
        <taxon>Eukaryota</taxon>
        <taxon>Metazoa</taxon>
        <taxon>Ecdysozoa</taxon>
        <taxon>Arthropoda</taxon>
        <taxon>Hexapoda</taxon>
        <taxon>Insecta</taxon>
        <taxon>Pterygota</taxon>
        <taxon>Neoptera</taxon>
        <taxon>Endopterygota</taxon>
        <taxon>Diptera</taxon>
        <taxon>Brachycera</taxon>
        <taxon>Muscomorpha</taxon>
        <taxon>Hippoboscoidea</taxon>
        <taxon>Glossinidae</taxon>
        <taxon>Glossina</taxon>
    </lineage>
</organism>
<keyword evidence="3" id="KW-0813">Transport</keyword>
<accession>A0A1B0ATX4</accession>
<dbReference type="InterPro" id="IPR037930">
    <property type="entry name" value="Tom40"/>
</dbReference>
<evidence type="ECO:0000256" key="1">
    <source>
        <dbReference type="ARBA" id="ARBA00004374"/>
    </source>
</evidence>
<dbReference type="VEuPathDB" id="VectorBase:GPPI008443"/>
<evidence type="ECO:0000256" key="7">
    <source>
        <dbReference type="ARBA" id="ARBA00022927"/>
    </source>
</evidence>
<keyword evidence="7" id="KW-0653">Protein transport</keyword>
<dbReference type="GO" id="GO:0008320">
    <property type="term" value="F:protein transmembrane transporter activity"/>
    <property type="evidence" value="ECO:0007669"/>
    <property type="project" value="InterPro"/>
</dbReference>
<evidence type="ECO:0000256" key="9">
    <source>
        <dbReference type="ARBA" id="ARBA00023136"/>
    </source>
</evidence>
<keyword evidence="5" id="KW-0812">Transmembrane</keyword>
<dbReference type="EnsemblMetazoa" id="GPPI008443-RA">
    <property type="protein sequence ID" value="GPPI008443-PA"/>
    <property type="gene ID" value="GPPI008443"/>
</dbReference>
<dbReference type="Gene3D" id="2.40.160.10">
    <property type="entry name" value="Porin"/>
    <property type="match status" value="1"/>
</dbReference>
<comment type="subcellular location">
    <subcellularLocation>
        <location evidence="1">Mitochondrion outer membrane</location>
        <topology evidence="1">Multi-pass membrane protein</topology>
    </subcellularLocation>
</comment>
<keyword evidence="4" id="KW-1134">Transmembrane beta strand</keyword>
<dbReference type="InterPro" id="IPR023614">
    <property type="entry name" value="Porin_dom_sf"/>
</dbReference>
<evidence type="ECO:0000256" key="4">
    <source>
        <dbReference type="ARBA" id="ARBA00022452"/>
    </source>
</evidence>
<evidence type="ECO:0000256" key="3">
    <source>
        <dbReference type="ARBA" id="ARBA00022448"/>
    </source>
</evidence>
<reference evidence="11" key="1">
    <citation type="submission" date="2015-01" db="EMBL/GenBank/DDBJ databases">
        <authorList>
            <person name="Aksoy S."/>
            <person name="Warren W."/>
            <person name="Wilson R.K."/>
        </authorList>
    </citation>
    <scope>NUCLEOTIDE SEQUENCE [LARGE SCALE GENOMIC DNA]</scope>
    <source>
        <strain evidence="11">IAEA</strain>
    </source>
</reference>
<dbReference type="Pfam" id="PF01459">
    <property type="entry name" value="Porin_3"/>
    <property type="match status" value="1"/>
</dbReference>
<evidence type="ECO:0000256" key="2">
    <source>
        <dbReference type="ARBA" id="ARBA00010510"/>
    </source>
</evidence>